<comment type="subcellular location">
    <subcellularLocation>
        <location evidence="1">Mitochondrion</location>
    </subcellularLocation>
</comment>
<dbReference type="RefSeq" id="XP_052946280.1">
    <property type="nucleotide sequence ID" value="XM_053089581.1"/>
</dbReference>
<evidence type="ECO:0000313" key="11">
    <source>
        <dbReference type="EMBL" id="KAI9636503.1"/>
    </source>
</evidence>
<comment type="caution">
    <text evidence="11">The sequence shown here is derived from an EMBL/GenBank/DDBJ whole genome shotgun (WGS) entry which is preliminary data.</text>
</comment>
<comment type="similarity">
    <text evidence="2 8">Belongs to the complex I 30 kDa subunit family.</text>
</comment>
<evidence type="ECO:0000256" key="6">
    <source>
        <dbReference type="ARBA" id="ARBA00023075"/>
    </source>
</evidence>
<evidence type="ECO:0000256" key="9">
    <source>
        <dbReference type="SAM" id="MobiDB-lite"/>
    </source>
</evidence>
<keyword evidence="12" id="KW-1185">Reference proteome</keyword>
<organism evidence="11 12">
    <name type="scientific">Dioszegia hungarica</name>
    <dbReference type="NCBI Taxonomy" id="4972"/>
    <lineage>
        <taxon>Eukaryota</taxon>
        <taxon>Fungi</taxon>
        <taxon>Dikarya</taxon>
        <taxon>Basidiomycota</taxon>
        <taxon>Agaricomycotina</taxon>
        <taxon>Tremellomycetes</taxon>
        <taxon>Tremellales</taxon>
        <taxon>Bulleribasidiaceae</taxon>
        <taxon>Dioszegia</taxon>
    </lineage>
</organism>
<dbReference type="InterPro" id="IPR037232">
    <property type="entry name" value="NADH_quin_OxRdtase_su_C/D-like"/>
</dbReference>
<dbReference type="EMBL" id="JAKWFO010000005">
    <property type="protein sequence ID" value="KAI9636503.1"/>
    <property type="molecule type" value="Genomic_DNA"/>
</dbReference>
<evidence type="ECO:0000256" key="2">
    <source>
        <dbReference type="ARBA" id="ARBA00007569"/>
    </source>
</evidence>
<evidence type="ECO:0000256" key="4">
    <source>
        <dbReference type="ARBA" id="ARBA00022967"/>
    </source>
</evidence>
<evidence type="ECO:0000259" key="10">
    <source>
        <dbReference type="Pfam" id="PF00329"/>
    </source>
</evidence>
<dbReference type="Gene3D" id="3.30.460.80">
    <property type="entry name" value="NADH:ubiquinone oxidoreductase, 30kDa subunit"/>
    <property type="match status" value="1"/>
</dbReference>
<gene>
    <name evidence="11" type="ORF">MKK02DRAFT_37175</name>
</gene>
<protein>
    <recommendedName>
        <fullName evidence="10">NADH:ubiquinone oxidoreductase 30kDa subunit domain-containing protein</fullName>
    </recommendedName>
</protein>
<accession>A0AA38H8Z5</accession>
<dbReference type="GO" id="GO:0016651">
    <property type="term" value="F:oxidoreductase activity, acting on NAD(P)H"/>
    <property type="evidence" value="ECO:0007669"/>
    <property type="project" value="InterPro"/>
</dbReference>
<dbReference type="PROSITE" id="PS00542">
    <property type="entry name" value="COMPLEX1_30K"/>
    <property type="match status" value="1"/>
</dbReference>
<keyword evidence="4 8" id="KW-1278">Translocase</keyword>
<reference evidence="11" key="1">
    <citation type="journal article" date="2022" name="G3 (Bethesda)">
        <title>High quality genome of the basidiomycete yeast Dioszegia hungarica PDD-24b-2 isolated from cloud water.</title>
        <authorList>
            <person name="Jarrige D."/>
            <person name="Haridas S."/>
            <person name="Bleykasten-Grosshans C."/>
            <person name="Joly M."/>
            <person name="Nadalig T."/>
            <person name="Sancelme M."/>
            <person name="Vuilleumier S."/>
            <person name="Grigoriev I.V."/>
            <person name="Amato P."/>
            <person name="Bringel F."/>
        </authorList>
    </citation>
    <scope>NUCLEOTIDE SEQUENCE</scope>
    <source>
        <strain evidence="11">PDD-24b-2</strain>
    </source>
</reference>
<dbReference type="SUPFAM" id="SSF143243">
    <property type="entry name" value="Nqo5-like"/>
    <property type="match status" value="1"/>
</dbReference>
<keyword evidence="5 8" id="KW-0520">NAD</keyword>
<dbReference type="PANTHER" id="PTHR10884:SF14">
    <property type="entry name" value="NADH DEHYDROGENASE [UBIQUINONE] IRON-SULFUR PROTEIN 3, MITOCHONDRIAL"/>
    <property type="match status" value="1"/>
</dbReference>
<evidence type="ECO:0000256" key="1">
    <source>
        <dbReference type="ARBA" id="ARBA00004173"/>
    </source>
</evidence>
<dbReference type="InterPro" id="IPR001268">
    <property type="entry name" value="NADH_UbQ_OxRdtase_30kDa_su"/>
</dbReference>
<evidence type="ECO:0000256" key="5">
    <source>
        <dbReference type="ARBA" id="ARBA00023027"/>
    </source>
</evidence>
<dbReference type="Proteomes" id="UP001164286">
    <property type="component" value="Unassembled WGS sequence"/>
</dbReference>
<dbReference type="InterPro" id="IPR010218">
    <property type="entry name" value="NADH_DH_suC"/>
</dbReference>
<dbReference type="NCBIfam" id="NF004733">
    <property type="entry name" value="PRK06074.1-5"/>
    <property type="match status" value="1"/>
</dbReference>
<sequence length="285" mass="32029">MAARTAIMSARIAARAVPRSAAVSSAAQASRSFRAAAILREAAPQPKVSETPFSEPVGINPADATRDLSSPLHQYGQYLTTCLPKYIQQFSIYKDELTLYVPPQAIVPVIHFLRDHTQCQYKSIMDITAVDFPTRPNRFEVVYNLLSVAHQSRIRVKTYADEVSPVPSIVGLFAGANWYEREVWDMYGVFFSGHPDLRRILTDYGFEGHPLRKDFPLTGYSEVRYDEEKKRVVYEPLQLTQAYRNFADAASPWEQVGSGDPTHQPGNFKIPPPPPPAEEKKDGKK</sequence>
<dbReference type="FunFam" id="3.30.460.80:FF:000002">
    <property type="entry name" value="NADH dehydrogenase iron-sulfur protein 3, mitochondrial"/>
    <property type="match status" value="1"/>
</dbReference>
<dbReference type="AlphaFoldDB" id="A0AA38H8Z5"/>
<dbReference type="GO" id="GO:0016020">
    <property type="term" value="C:membrane"/>
    <property type="evidence" value="ECO:0007669"/>
    <property type="project" value="UniProtKB-ARBA"/>
</dbReference>
<keyword evidence="6" id="KW-0830">Ubiquinone</keyword>
<dbReference type="PANTHER" id="PTHR10884">
    <property type="entry name" value="NADH DEHYDROGENASE UBIQUINONE IRON-SULFUR PROTEIN 3"/>
    <property type="match status" value="1"/>
</dbReference>
<name>A0AA38H8Z5_9TREE</name>
<dbReference type="NCBIfam" id="TIGR01961">
    <property type="entry name" value="NuoC_fam"/>
    <property type="match status" value="1"/>
</dbReference>
<dbReference type="GO" id="GO:0005739">
    <property type="term" value="C:mitochondrion"/>
    <property type="evidence" value="ECO:0007669"/>
    <property type="project" value="UniProtKB-SubCell"/>
</dbReference>
<evidence type="ECO:0000313" key="12">
    <source>
        <dbReference type="Proteomes" id="UP001164286"/>
    </source>
</evidence>
<dbReference type="HAMAP" id="MF_01357">
    <property type="entry name" value="NDH1_NuoC"/>
    <property type="match status" value="1"/>
</dbReference>
<dbReference type="GeneID" id="77728786"/>
<dbReference type="Pfam" id="PF00329">
    <property type="entry name" value="Complex1_30kDa"/>
    <property type="match status" value="1"/>
</dbReference>
<dbReference type="InterPro" id="IPR020396">
    <property type="entry name" value="NADH_UbQ_OxRdtase_CS"/>
</dbReference>
<dbReference type="GO" id="GO:0008137">
    <property type="term" value="F:NADH dehydrogenase (ubiquinone) activity"/>
    <property type="evidence" value="ECO:0007669"/>
    <property type="project" value="UniProtKB-EC"/>
</dbReference>
<feature type="region of interest" description="Disordered" evidence="9">
    <location>
        <begin position="251"/>
        <end position="285"/>
    </location>
</feature>
<evidence type="ECO:0000256" key="8">
    <source>
        <dbReference type="RuleBase" id="RU003456"/>
    </source>
</evidence>
<keyword evidence="3 8" id="KW-0813">Transport</keyword>
<proteinExistence type="inferred from homology"/>
<comment type="catalytic activity">
    <reaction evidence="7">
        <text>a ubiquinone + NADH + 5 H(+)(in) = a ubiquinol + NAD(+) + 4 H(+)(out)</text>
        <dbReference type="Rhea" id="RHEA:29091"/>
        <dbReference type="Rhea" id="RHEA-COMP:9565"/>
        <dbReference type="Rhea" id="RHEA-COMP:9566"/>
        <dbReference type="ChEBI" id="CHEBI:15378"/>
        <dbReference type="ChEBI" id="CHEBI:16389"/>
        <dbReference type="ChEBI" id="CHEBI:17976"/>
        <dbReference type="ChEBI" id="CHEBI:57540"/>
        <dbReference type="ChEBI" id="CHEBI:57945"/>
        <dbReference type="EC" id="7.1.1.2"/>
    </reaction>
</comment>
<evidence type="ECO:0000256" key="7">
    <source>
        <dbReference type="ARBA" id="ARBA00049551"/>
    </source>
</evidence>
<evidence type="ECO:0000256" key="3">
    <source>
        <dbReference type="ARBA" id="ARBA00022448"/>
    </source>
</evidence>
<feature type="domain" description="NADH:ubiquinone oxidoreductase 30kDa subunit" evidence="10">
    <location>
        <begin position="99"/>
        <end position="220"/>
    </location>
</feature>